<keyword evidence="1" id="KW-0175">Coiled coil</keyword>
<evidence type="ECO:0000313" key="4">
    <source>
        <dbReference type="Proteomes" id="UP000019116"/>
    </source>
</evidence>
<proteinExistence type="predicted"/>
<reference evidence="3" key="1">
    <citation type="submission" date="2018-08" db="EMBL/GenBank/DDBJ databases">
        <authorList>
            <person name="Rossello M."/>
        </authorList>
    </citation>
    <scope>NUCLEOTIDE SEQUENCE [LARGE SCALE GENOMIC DNA]</scope>
    <source>
        <strain evidence="3">cv. Chinese Spring</strain>
    </source>
</reference>
<feature type="region of interest" description="Disordered" evidence="2">
    <location>
        <begin position="159"/>
        <end position="203"/>
    </location>
</feature>
<name>A0A3B6PFY6_WHEAT</name>
<evidence type="ECO:0000256" key="2">
    <source>
        <dbReference type="SAM" id="MobiDB-lite"/>
    </source>
</evidence>
<keyword evidence="4" id="KW-1185">Reference proteome</keyword>
<dbReference type="OrthoDB" id="671874at2759"/>
<dbReference type="STRING" id="4565.A0A3B6PFY6"/>
<feature type="compositionally biased region" description="Basic and acidic residues" evidence="2">
    <location>
        <begin position="166"/>
        <end position="194"/>
    </location>
</feature>
<reference evidence="3" key="2">
    <citation type="submission" date="2018-10" db="UniProtKB">
        <authorList>
            <consortium name="EnsemblPlants"/>
        </authorList>
    </citation>
    <scope>IDENTIFICATION</scope>
</reference>
<protein>
    <submittedName>
        <fullName evidence="3">Uncharacterized protein</fullName>
    </submittedName>
</protein>
<sequence>MAGNLGRGYGGPRFNRGGEGGFARGRFKYSNRGGGWNGGRFTTTDRFGSFGRGSGRFGVGNGGGRGDGDEDEFAAEGREENLIWQAKTGRKVAVEERIERANGEGESSGMEKGKDKDMMIQKEQSAQQQLLASLLSQLVQGLRGGEKEMIEGVIGKPLEVQSGSDGMRREEKNGDPMQKADKRVDQDPVTETKKQGGRSNWQLNLDEGKKGMERLNKQVCGKCKDPRHSTRDCRVGHCLICGRDNHITSECNLLKQMKPVPKYVGYAAKGLGILLVQSYKDVLVAEHTNPLGVVIIREGNINETELTKAMGEMFDWGWQWRVKEFGENGFMMRFPNKAKLVELANCNDFNLLGTGVVIKVQPWSLDHQAMGKMHTAWVKLSKVPDCFRHFLGICEVSAAVGPVLEVDMDIVNEEKVKVKCGIRDVERTPPQVEISAPDLLMFRIGVEVEKVVEIGWYKEDKRKNENTHNLEDGDGETENRKRFRVEDTEHKGITLGCLSLKQREEVDGKLVKMKAQLEESIIQWQDEMYAERRKWQKESDIMFNKMKTLEEDKARHSALWVKAEQRIKDLECNQQAMQKKINQQQEEIQKLIQEAINREQYEMELTNMDLEDYEKETQ</sequence>
<dbReference type="PANTHER" id="PTHR33170:SF34">
    <property type="entry name" value="OS05G0102200 PROTEIN"/>
    <property type="match status" value="1"/>
</dbReference>
<evidence type="ECO:0000313" key="3">
    <source>
        <dbReference type="EnsemblPlants" id="TraesCS6B02G068200.1.cds1"/>
    </source>
</evidence>
<feature type="compositionally biased region" description="Gly residues" evidence="2">
    <location>
        <begin position="50"/>
        <end position="65"/>
    </location>
</feature>
<dbReference type="SMR" id="A0A3B6PFY6"/>
<evidence type="ECO:0000256" key="1">
    <source>
        <dbReference type="SAM" id="Coils"/>
    </source>
</evidence>
<dbReference type="Gramene" id="TraesROB_scaffold_073742_01G000200.1">
    <property type="protein sequence ID" value="TraesROB_scaffold_073742_01G000200.1"/>
    <property type="gene ID" value="TraesROB_scaffold_073742_01G000200"/>
</dbReference>
<dbReference type="EnsemblPlants" id="TraesCS6B02G068200.1">
    <property type="protein sequence ID" value="TraesCS6B02G068200.1.cds1"/>
    <property type="gene ID" value="TraesCS6B02G068200"/>
</dbReference>
<accession>A0A3B6PFY6</accession>
<dbReference type="Proteomes" id="UP000019116">
    <property type="component" value="Chromosome 6B"/>
</dbReference>
<feature type="region of interest" description="Disordered" evidence="2">
    <location>
        <begin position="1"/>
        <end position="72"/>
    </location>
</feature>
<dbReference type="Gramene" id="TraesCS6B03G0160100.1">
    <property type="protein sequence ID" value="TraesCS6B03G0160100.1.CDS1"/>
    <property type="gene ID" value="TraesCS6B03G0160100"/>
</dbReference>
<dbReference type="Gramene" id="TraesCS6B02G068200.1">
    <property type="protein sequence ID" value="TraesCS6B02G068200.1.cds1"/>
    <property type="gene ID" value="TraesCS6B02G068200"/>
</dbReference>
<dbReference type="PANTHER" id="PTHR33170">
    <property type="entry name" value="DUF4283 DOMAIN-CONTAINING PROTEIN-RELATED"/>
    <property type="match status" value="1"/>
</dbReference>
<organism evidence="3">
    <name type="scientific">Triticum aestivum</name>
    <name type="common">Wheat</name>
    <dbReference type="NCBI Taxonomy" id="4565"/>
    <lineage>
        <taxon>Eukaryota</taxon>
        <taxon>Viridiplantae</taxon>
        <taxon>Streptophyta</taxon>
        <taxon>Embryophyta</taxon>
        <taxon>Tracheophyta</taxon>
        <taxon>Spermatophyta</taxon>
        <taxon>Magnoliopsida</taxon>
        <taxon>Liliopsida</taxon>
        <taxon>Poales</taxon>
        <taxon>Poaceae</taxon>
        <taxon>BOP clade</taxon>
        <taxon>Pooideae</taxon>
        <taxon>Triticodae</taxon>
        <taxon>Triticeae</taxon>
        <taxon>Triticinae</taxon>
        <taxon>Triticum</taxon>
    </lineage>
</organism>
<dbReference type="Gramene" id="TraesWEE_scaffold_064228_01G000200.1">
    <property type="protein sequence ID" value="TraesWEE_scaffold_064228_01G000200.1"/>
    <property type="gene ID" value="TraesWEE_scaffold_064228_01G000200"/>
</dbReference>
<dbReference type="Gramene" id="TraesCLE_scaffold_062337_01G000200.1">
    <property type="protein sequence ID" value="TraesCLE_scaffold_062337_01G000200.1"/>
    <property type="gene ID" value="TraesCLE_scaffold_062337_01G000200"/>
</dbReference>
<dbReference type="AlphaFoldDB" id="A0A3B6PFY6"/>
<feature type="coiled-coil region" evidence="1">
    <location>
        <begin position="560"/>
        <end position="616"/>
    </location>
</feature>
<feature type="compositionally biased region" description="Gly residues" evidence="2">
    <location>
        <begin position="1"/>
        <end position="23"/>
    </location>
</feature>